<dbReference type="Gene3D" id="3.30.160.60">
    <property type="entry name" value="Classic Zinc Finger"/>
    <property type="match status" value="12"/>
</dbReference>
<dbReference type="InterPro" id="IPR013087">
    <property type="entry name" value="Znf_C2H2_type"/>
</dbReference>
<evidence type="ECO:0000313" key="15">
    <source>
        <dbReference type="Proteomes" id="UP001066276"/>
    </source>
</evidence>
<dbReference type="PANTHER" id="PTHR16515">
    <property type="entry name" value="PR DOMAIN ZINC FINGER PROTEIN"/>
    <property type="match status" value="1"/>
</dbReference>
<protein>
    <recommendedName>
        <fullName evidence="13">C2H2-type domain-containing protein</fullName>
    </recommendedName>
</protein>
<feature type="domain" description="C2H2-type" evidence="13">
    <location>
        <begin position="100"/>
        <end position="127"/>
    </location>
</feature>
<feature type="domain" description="C2H2-type" evidence="13">
    <location>
        <begin position="39"/>
        <end position="66"/>
    </location>
</feature>
<dbReference type="InterPro" id="IPR050331">
    <property type="entry name" value="Zinc_finger"/>
</dbReference>
<dbReference type="GO" id="GO:0010468">
    <property type="term" value="P:regulation of gene expression"/>
    <property type="evidence" value="ECO:0007669"/>
    <property type="project" value="TreeGrafter"/>
</dbReference>
<evidence type="ECO:0000256" key="6">
    <source>
        <dbReference type="ARBA" id="ARBA00022833"/>
    </source>
</evidence>
<dbReference type="GO" id="GO:0008270">
    <property type="term" value="F:zinc ion binding"/>
    <property type="evidence" value="ECO:0007669"/>
    <property type="project" value="UniProtKB-KW"/>
</dbReference>
<keyword evidence="9" id="KW-0804">Transcription</keyword>
<dbReference type="FunFam" id="3.30.160.60:FF:000646">
    <property type="entry name" value="Myeloid zinc finger 1"/>
    <property type="match status" value="1"/>
</dbReference>
<keyword evidence="10" id="KW-0539">Nucleus</keyword>
<evidence type="ECO:0000256" key="8">
    <source>
        <dbReference type="ARBA" id="ARBA00023125"/>
    </source>
</evidence>
<dbReference type="PROSITE" id="PS50157">
    <property type="entry name" value="ZINC_FINGER_C2H2_2"/>
    <property type="match status" value="15"/>
</dbReference>
<evidence type="ECO:0000256" key="7">
    <source>
        <dbReference type="ARBA" id="ARBA00023015"/>
    </source>
</evidence>
<dbReference type="SMART" id="SM00355">
    <property type="entry name" value="ZnF_C2H2"/>
    <property type="match status" value="17"/>
</dbReference>
<dbReference type="InterPro" id="IPR036236">
    <property type="entry name" value="Znf_C2H2_sf"/>
</dbReference>
<evidence type="ECO:0000256" key="1">
    <source>
        <dbReference type="ARBA" id="ARBA00004123"/>
    </source>
</evidence>
<dbReference type="FunFam" id="3.30.160.60:FF:000557">
    <property type="entry name" value="zinc finger and SCAN domain-containing protein 29"/>
    <property type="match status" value="1"/>
</dbReference>
<feature type="domain" description="C2H2-type" evidence="13">
    <location>
        <begin position="240"/>
        <end position="263"/>
    </location>
</feature>
<feature type="domain" description="C2H2-type" evidence="13">
    <location>
        <begin position="184"/>
        <end position="211"/>
    </location>
</feature>
<evidence type="ECO:0000256" key="11">
    <source>
        <dbReference type="PROSITE-ProRule" id="PRU00042"/>
    </source>
</evidence>
<feature type="domain" description="C2H2-type" evidence="13">
    <location>
        <begin position="619"/>
        <end position="647"/>
    </location>
</feature>
<comment type="caution">
    <text evidence="14">The sequence shown here is derived from an EMBL/GenBank/DDBJ whole genome shotgun (WGS) entry which is preliminary data.</text>
</comment>
<comment type="subcellular location">
    <subcellularLocation>
        <location evidence="1">Nucleus</location>
    </subcellularLocation>
</comment>
<dbReference type="FunFam" id="3.30.160.60:FF:000100">
    <property type="entry name" value="Zinc finger 45-like"/>
    <property type="match status" value="2"/>
</dbReference>
<organism evidence="14 15">
    <name type="scientific">Pleurodeles waltl</name>
    <name type="common">Iberian ribbed newt</name>
    <dbReference type="NCBI Taxonomy" id="8319"/>
    <lineage>
        <taxon>Eukaryota</taxon>
        <taxon>Metazoa</taxon>
        <taxon>Chordata</taxon>
        <taxon>Craniata</taxon>
        <taxon>Vertebrata</taxon>
        <taxon>Euteleostomi</taxon>
        <taxon>Amphibia</taxon>
        <taxon>Batrachia</taxon>
        <taxon>Caudata</taxon>
        <taxon>Salamandroidea</taxon>
        <taxon>Salamandridae</taxon>
        <taxon>Pleurodelinae</taxon>
        <taxon>Pleurodeles</taxon>
    </lineage>
</organism>
<dbReference type="PROSITE" id="PS00028">
    <property type="entry name" value="ZINC_FINGER_C2H2_1"/>
    <property type="match status" value="15"/>
</dbReference>
<keyword evidence="8" id="KW-0238">DNA-binding</keyword>
<dbReference type="EMBL" id="JANPWB010000014">
    <property type="protein sequence ID" value="KAJ1098543.1"/>
    <property type="molecule type" value="Genomic_DNA"/>
</dbReference>
<gene>
    <name evidence="14" type="ORF">NDU88_003652</name>
</gene>
<comment type="similarity">
    <text evidence="2">Belongs to the krueppel C2H2-type zinc-finger protein family.</text>
</comment>
<feature type="domain" description="C2H2-type" evidence="13">
    <location>
        <begin position="156"/>
        <end position="183"/>
    </location>
</feature>
<feature type="domain" description="C2H2-type" evidence="13">
    <location>
        <begin position="212"/>
        <end position="239"/>
    </location>
</feature>
<dbReference type="FunFam" id="3.30.160.60:FF:002343">
    <property type="entry name" value="Zinc finger protein 33A"/>
    <property type="match status" value="1"/>
</dbReference>
<dbReference type="SUPFAM" id="SSF57667">
    <property type="entry name" value="beta-beta-alpha zinc fingers"/>
    <property type="match status" value="8"/>
</dbReference>
<dbReference type="FunFam" id="3.30.160.60:FF:001384">
    <property type="entry name" value="Zinc finger protein"/>
    <property type="match status" value="1"/>
</dbReference>
<accession>A0AAV7M5P9</accession>
<feature type="domain" description="C2H2-type" evidence="13">
    <location>
        <begin position="324"/>
        <end position="351"/>
    </location>
</feature>
<feature type="domain" description="C2H2-type" evidence="13">
    <location>
        <begin position="268"/>
        <end position="295"/>
    </location>
</feature>
<feature type="domain" description="C2H2-type" evidence="13">
    <location>
        <begin position="738"/>
        <end position="760"/>
    </location>
</feature>
<keyword evidence="15" id="KW-1185">Reference proteome</keyword>
<proteinExistence type="inferred from homology"/>
<evidence type="ECO:0000256" key="10">
    <source>
        <dbReference type="ARBA" id="ARBA00023242"/>
    </source>
</evidence>
<keyword evidence="7" id="KW-0805">Transcription regulation</keyword>
<dbReference type="Pfam" id="PF00096">
    <property type="entry name" value="zf-C2H2"/>
    <property type="match status" value="8"/>
</dbReference>
<name>A0AAV7M5P9_PLEWA</name>
<evidence type="ECO:0000256" key="4">
    <source>
        <dbReference type="ARBA" id="ARBA00022737"/>
    </source>
</evidence>
<evidence type="ECO:0000256" key="3">
    <source>
        <dbReference type="ARBA" id="ARBA00022723"/>
    </source>
</evidence>
<keyword evidence="6" id="KW-0862">Zinc</keyword>
<dbReference type="FunFam" id="3.30.160.60:FF:000052">
    <property type="entry name" value="zinc finger protein 546 isoform X1"/>
    <property type="match status" value="1"/>
</dbReference>
<evidence type="ECO:0000256" key="2">
    <source>
        <dbReference type="ARBA" id="ARBA00006991"/>
    </source>
</evidence>
<feature type="region of interest" description="Disordered" evidence="12">
    <location>
        <begin position="1538"/>
        <end position="1557"/>
    </location>
</feature>
<feature type="domain" description="C2H2-type" evidence="13">
    <location>
        <begin position="296"/>
        <end position="323"/>
    </location>
</feature>
<feature type="domain" description="C2H2-type" evidence="13">
    <location>
        <begin position="953"/>
        <end position="981"/>
    </location>
</feature>
<feature type="domain" description="C2H2-type" evidence="13">
    <location>
        <begin position="67"/>
        <end position="94"/>
    </location>
</feature>
<evidence type="ECO:0000256" key="9">
    <source>
        <dbReference type="ARBA" id="ARBA00023163"/>
    </source>
</evidence>
<evidence type="ECO:0000256" key="5">
    <source>
        <dbReference type="ARBA" id="ARBA00022771"/>
    </source>
</evidence>
<feature type="domain" description="C2H2-type" evidence="13">
    <location>
        <begin position="128"/>
        <end position="155"/>
    </location>
</feature>
<dbReference type="Proteomes" id="UP001066276">
    <property type="component" value="Chromosome 10"/>
</dbReference>
<keyword evidence="4" id="KW-0677">Repeat</keyword>
<feature type="domain" description="C2H2-type" evidence="13">
    <location>
        <begin position="352"/>
        <end position="379"/>
    </location>
</feature>
<dbReference type="PANTHER" id="PTHR16515:SF66">
    <property type="entry name" value="C2H2-TYPE DOMAIN-CONTAINING PROTEIN"/>
    <property type="match status" value="1"/>
</dbReference>
<evidence type="ECO:0000256" key="12">
    <source>
        <dbReference type="SAM" id="MobiDB-lite"/>
    </source>
</evidence>
<sequence>MEVSNHLRVEVLEPGVHLEEVTFPKTTSKKLPIEGDKSFQCTTCGMHFSHEIKRLVHERFHSNDRDYSCIQCGKRFLCKRDLWRHLHTHTRNRKQYHGNYKCNDCGKTFTSMSSQTKHKRIHTGEMPYKCADCGKTYRWKDLLESHKRSHTGEKPYKCDHCEKRFAYYSSLSMHRKIHSAVKDFKCLKCERTFAYSFQLTRHQVIHMEEKPFSCAECGKRYWFKETLRSHKKSHSGGRRLSCTECKKTFAQKKALKVHLRLHTLVMSHQCAECGESFISEMDLHNHLKSHNGQNIFSCVKCGKSFPLKRNLYRHEKSHSLSRPFVCLVCGKNFKYKQNLSSHEKIHSRKRPFSCSDDRKSFTPMTILSSHQMVHSKDKSNKCIASKKDLAEAEHIRLDQTSSLKSPLAVHHSEKIGEMPTVAMLSASVPSTATHKVAILWLGKPDAATSEVAVPQFGSYQNGLQNGKSLGQVKQLDVEQTIGVDNSLVVHQNDQTGETPAAATLATPTPNGVTHNMVITRVTNVADSISSAMKLVAVAKRTARKSYLRKLSVATTDSSKTFRTHSESEFPVTAIPEGIAASPSNIPNTTSVICTPNASENPNQETTSQLCAVSTAEMSFWCADCGMGWKDKATFTEHQRIWHVTKSQWLCLHCVETFNSKFDFENHCRTHRSDGLLIDLPAATLPAVATHSTVLPAVTESINTAPAAGVVVVPKSEEEVPSAISDSTVTLSEAIPAAVTCATCGDSFHQMSNLLDHLKTHVDNGCNVNESISEENSTGLCSIESAERSFCCDLCMLHFKSEALFREHLRCCPSTSVQTPFECCGKSFRAKYDFDEHCKTHIERLCFDTASVIAPSITLPSLTTSTVTMPSVTQFADSVLSENMPAAAQPASTMSPSGAVVASSPVNVFVLMVPTLSVAMSDASAVCYNPNDSGILHQGTLPPPCETSLTKGAYWCVDCSMGFKYEPMLGRHRTIWHTPKKLKPCPTCGQTFNTRYENEMHRNTCISKIMSMETPTGIAPPVVTPVANKSTVPTPARTEAHRARLSVAKFGVHLCSDSPTTNVPTAVIPAANITAMTPHYVTTISATATSAGTLPAANKDSLTECNDTVCLTGKPADRHSMDMPAENNSVVNMPSVTELNDTVPIMVKHADQLLEAMIAANILTETMITEKHLSDAVHVEEMHAPPDPERRKSAETPASPSRPASGIASIIQCSATNPDTSKLVANTPASFMPASTKPVLKVLADPTFIVGMSGTDEPVVTTCTTITVNMSRTTKTPLTSSEVTLSTTNKPVSMETADTTPIQRSPTADKLMADSALTTCKATNSTVTIPTVTKPSLMKLTPAEIGENMLIQGKHAVVMPDVSNPDLNKPNLMKPASLGLNDLIPSVPLPKGMLCADMPAVTMPEATGPAAIQCNATFLIEGKTTVCQSTLITPSTASTSITSATSTFVASSHPVMRPASPSSEVSIPAVKELDDGTLSEGKTSNGKPVTTTTTATSAVAAMPYAVTPVTVAQHRNGLDQKATLVLRWRIHPAMGHQLHEGASAPANDSIRCPKNQSH</sequence>
<feature type="region of interest" description="Disordered" evidence="12">
    <location>
        <begin position="1182"/>
        <end position="1205"/>
    </location>
</feature>
<dbReference type="GO" id="GO:0003677">
    <property type="term" value="F:DNA binding"/>
    <property type="evidence" value="ECO:0007669"/>
    <property type="project" value="UniProtKB-KW"/>
</dbReference>
<feature type="compositionally biased region" description="Basic and acidic residues" evidence="12">
    <location>
        <begin position="1182"/>
        <end position="1193"/>
    </location>
</feature>
<evidence type="ECO:0000259" key="13">
    <source>
        <dbReference type="PROSITE" id="PS50157"/>
    </source>
</evidence>
<dbReference type="GO" id="GO:0005634">
    <property type="term" value="C:nucleus"/>
    <property type="evidence" value="ECO:0007669"/>
    <property type="project" value="UniProtKB-SubCell"/>
</dbReference>
<evidence type="ECO:0000313" key="14">
    <source>
        <dbReference type="EMBL" id="KAJ1098543.1"/>
    </source>
</evidence>
<keyword evidence="5 11" id="KW-0863">Zinc-finger</keyword>
<keyword evidence="3" id="KW-0479">Metal-binding</keyword>
<reference evidence="14" key="1">
    <citation type="journal article" date="2022" name="bioRxiv">
        <title>Sequencing and chromosome-scale assembly of the giantPleurodeles waltlgenome.</title>
        <authorList>
            <person name="Brown T."/>
            <person name="Elewa A."/>
            <person name="Iarovenko S."/>
            <person name="Subramanian E."/>
            <person name="Araus A.J."/>
            <person name="Petzold A."/>
            <person name="Susuki M."/>
            <person name="Suzuki K.-i.T."/>
            <person name="Hayashi T."/>
            <person name="Toyoda A."/>
            <person name="Oliveira C."/>
            <person name="Osipova E."/>
            <person name="Leigh N.D."/>
            <person name="Simon A."/>
            <person name="Yun M.H."/>
        </authorList>
    </citation>
    <scope>NUCLEOTIDE SEQUENCE</scope>
    <source>
        <strain evidence="14">20211129_DDA</strain>
        <tissue evidence="14">Liver</tissue>
    </source>
</reference>